<sequence>MPAYLRNTISDTDREELEQWLAASDSNRRAMEELLNADKAGKEWRDLTYYKQRTEAANGKVLAKIGQRPSRHIHLYRAAAVAALLISAVAFIWLSREQKAAVPAQSIHVADILPGSQKAKLVLSNGESLALDQDADTSFMQGASVKVQQQQGLLAYQDFDAGTDDIQFHQLITPNGGEYHLQLEDGTHVWLNAASSLRFPTRFAGSERRVQLTGEAYFEVAKDAKHPFIVDVQERASVEVLGTHFNINAYTDEENIHTTLLEGAVAVATASDRRRIAPGQQAVVRPGAGHPIIVGAADTVRAIAWKNGVFDFNDAKLTEVMRQVSRWYDIQVVYEQGVPDIRVWGRMKRNQNLQQLIRILNGMDVRARLEDRKLIVMP</sequence>
<accession>A0A512RRX5</accession>
<name>A0A512RRX5_9BACT</name>
<evidence type="ECO:0000259" key="2">
    <source>
        <dbReference type="Pfam" id="PF04773"/>
    </source>
</evidence>
<dbReference type="Gene3D" id="2.60.120.1440">
    <property type="match status" value="1"/>
</dbReference>
<dbReference type="InterPro" id="IPR032508">
    <property type="entry name" value="FecR_C"/>
</dbReference>
<keyword evidence="1" id="KW-0812">Transmembrane</keyword>
<dbReference type="Gene3D" id="3.55.50.30">
    <property type="match status" value="1"/>
</dbReference>
<dbReference type="InterPro" id="IPR012373">
    <property type="entry name" value="Ferrdict_sens_TM"/>
</dbReference>
<dbReference type="InterPro" id="IPR006860">
    <property type="entry name" value="FecR"/>
</dbReference>
<dbReference type="GO" id="GO:0016989">
    <property type="term" value="F:sigma factor antagonist activity"/>
    <property type="evidence" value="ECO:0007669"/>
    <property type="project" value="TreeGrafter"/>
</dbReference>
<dbReference type="AlphaFoldDB" id="A0A512RRX5"/>
<keyword evidence="5" id="KW-1185">Reference proteome</keyword>
<reference evidence="4 5" key="1">
    <citation type="submission" date="2019-07" db="EMBL/GenBank/DDBJ databases">
        <title>Whole genome shotgun sequence of Chitinophaga cymbidii NBRC 109752.</title>
        <authorList>
            <person name="Hosoyama A."/>
            <person name="Uohara A."/>
            <person name="Ohji S."/>
            <person name="Ichikawa N."/>
        </authorList>
    </citation>
    <scope>NUCLEOTIDE SEQUENCE [LARGE SCALE GENOMIC DNA]</scope>
    <source>
        <strain evidence="4 5">NBRC 109752</strain>
    </source>
</reference>
<organism evidence="4 5">
    <name type="scientific">Chitinophaga cymbidii</name>
    <dbReference type="NCBI Taxonomy" id="1096750"/>
    <lineage>
        <taxon>Bacteria</taxon>
        <taxon>Pseudomonadati</taxon>
        <taxon>Bacteroidota</taxon>
        <taxon>Chitinophagia</taxon>
        <taxon>Chitinophagales</taxon>
        <taxon>Chitinophagaceae</taxon>
        <taxon>Chitinophaga</taxon>
    </lineage>
</organism>
<comment type="caution">
    <text evidence="4">The sequence shown here is derived from an EMBL/GenBank/DDBJ whole genome shotgun (WGS) entry which is preliminary data.</text>
</comment>
<dbReference type="Pfam" id="PF04773">
    <property type="entry name" value="FecR"/>
    <property type="match status" value="1"/>
</dbReference>
<feature type="transmembrane region" description="Helical" evidence="1">
    <location>
        <begin position="74"/>
        <end position="94"/>
    </location>
</feature>
<dbReference type="PANTHER" id="PTHR30273:SF2">
    <property type="entry name" value="PROTEIN FECR"/>
    <property type="match status" value="1"/>
</dbReference>
<dbReference type="PIRSF" id="PIRSF018266">
    <property type="entry name" value="FecR"/>
    <property type="match status" value="1"/>
</dbReference>
<protein>
    <submittedName>
        <fullName evidence="4">Iron dicitrate transporter FecR</fullName>
    </submittedName>
</protein>
<feature type="domain" description="Protein FecR C-terminal" evidence="3">
    <location>
        <begin position="310"/>
        <end position="376"/>
    </location>
</feature>
<dbReference type="Proteomes" id="UP000321436">
    <property type="component" value="Unassembled WGS sequence"/>
</dbReference>
<keyword evidence="1" id="KW-1133">Transmembrane helix</keyword>
<dbReference type="Pfam" id="PF16344">
    <property type="entry name" value="FecR_C"/>
    <property type="match status" value="1"/>
</dbReference>
<keyword evidence="1" id="KW-0472">Membrane</keyword>
<evidence type="ECO:0000313" key="4">
    <source>
        <dbReference type="EMBL" id="GEP98449.1"/>
    </source>
</evidence>
<proteinExistence type="predicted"/>
<dbReference type="EMBL" id="BKAU01000006">
    <property type="protein sequence ID" value="GEP98449.1"/>
    <property type="molecule type" value="Genomic_DNA"/>
</dbReference>
<dbReference type="FunFam" id="2.60.120.1440:FF:000001">
    <property type="entry name" value="Putative anti-sigma factor"/>
    <property type="match status" value="1"/>
</dbReference>
<evidence type="ECO:0000256" key="1">
    <source>
        <dbReference type="SAM" id="Phobius"/>
    </source>
</evidence>
<evidence type="ECO:0000259" key="3">
    <source>
        <dbReference type="Pfam" id="PF16344"/>
    </source>
</evidence>
<gene>
    <name evidence="4" type="ORF">CCY01nite_47090</name>
</gene>
<evidence type="ECO:0000313" key="5">
    <source>
        <dbReference type="Proteomes" id="UP000321436"/>
    </source>
</evidence>
<feature type="domain" description="FecR protein" evidence="2">
    <location>
        <begin position="171"/>
        <end position="265"/>
    </location>
</feature>
<dbReference type="PANTHER" id="PTHR30273">
    <property type="entry name" value="PERIPLASMIC SIGNAL SENSOR AND SIGMA FACTOR ACTIVATOR FECR-RELATED"/>
    <property type="match status" value="1"/>
</dbReference>